<proteinExistence type="predicted"/>
<organism evidence="3 4">
    <name type="scientific">Parabacteroides chinchillae</name>
    <dbReference type="NCBI Taxonomy" id="871327"/>
    <lineage>
        <taxon>Bacteria</taxon>
        <taxon>Pseudomonadati</taxon>
        <taxon>Bacteroidota</taxon>
        <taxon>Bacteroidia</taxon>
        <taxon>Bacteroidales</taxon>
        <taxon>Tannerellaceae</taxon>
        <taxon>Parabacteroides</taxon>
    </lineage>
</organism>
<dbReference type="InterPro" id="IPR036291">
    <property type="entry name" value="NAD(P)-bd_dom_sf"/>
</dbReference>
<feature type="domain" description="Gfo/Idh/MocA-like oxidoreductase N-terminal" evidence="2">
    <location>
        <begin position="157"/>
        <end position="237"/>
    </location>
</feature>
<dbReference type="AlphaFoldDB" id="A0A8G2BWJ6"/>
<dbReference type="PANTHER" id="PTHR43818">
    <property type="entry name" value="BCDNA.GH03377"/>
    <property type="match status" value="1"/>
</dbReference>
<evidence type="ECO:0000259" key="2">
    <source>
        <dbReference type="Pfam" id="PF01408"/>
    </source>
</evidence>
<dbReference type="PANTHER" id="PTHR43818:SF5">
    <property type="entry name" value="OXIDOREDUCTASE FAMILY PROTEIN"/>
    <property type="match status" value="1"/>
</dbReference>
<dbReference type="RefSeq" id="WP_103983394.1">
    <property type="nucleotide sequence ID" value="NZ_FNVS01000009.1"/>
</dbReference>
<dbReference type="GO" id="GO:0000166">
    <property type="term" value="F:nucleotide binding"/>
    <property type="evidence" value="ECO:0007669"/>
    <property type="project" value="InterPro"/>
</dbReference>
<evidence type="ECO:0000256" key="1">
    <source>
        <dbReference type="SAM" id="MobiDB-lite"/>
    </source>
</evidence>
<reference evidence="3 4" key="1">
    <citation type="submission" date="2016-10" db="EMBL/GenBank/DDBJ databases">
        <authorList>
            <person name="Varghese N."/>
            <person name="Submissions S."/>
        </authorList>
    </citation>
    <scope>NUCLEOTIDE SEQUENCE [LARGE SCALE GENOMIC DNA]</scope>
    <source>
        <strain evidence="3 4">DSM 29073</strain>
    </source>
</reference>
<dbReference type="InterPro" id="IPR000683">
    <property type="entry name" value="Gfo/Idh/MocA-like_OxRdtase_N"/>
</dbReference>
<evidence type="ECO:0000313" key="3">
    <source>
        <dbReference type="EMBL" id="SEF89751.1"/>
    </source>
</evidence>
<feature type="region of interest" description="Disordered" evidence="1">
    <location>
        <begin position="1"/>
        <end position="20"/>
    </location>
</feature>
<dbReference type="Pfam" id="PF01408">
    <property type="entry name" value="GFO_IDH_MocA"/>
    <property type="match status" value="1"/>
</dbReference>
<protein>
    <submittedName>
        <fullName evidence="3">Oxidoreductase family, NAD-binding Rossmann fold</fullName>
    </submittedName>
</protein>
<dbReference type="Proteomes" id="UP000236725">
    <property type="component" value="Unassembled WGS sequence"/>
</dbReference>
<comment type="caution">
    <text evidence="3">The sequence shown here is derived from an EMBL/GenBank/DDBJ whole genome shotgun (WGS) entry which is preliminary data.</text>
</comment>
<gene>
    <name evidence="3" type="ORF">SAMN05444001_10933</name>
</gene>
<dbReference type="Gene3D" id="3.40.50.720">
    <property type="entry name" value="NAD(P)-binding Rossmann-like Domain"/>
    <property type="match status" value="1"/>
</dbReference>
<dbReference type="EMBL" id="FNVS01000009">
    <property type="protein sequence ID" value="SEF89751.1"/>
    <property type="molecule type" value="Genomic_DNA"/>
</dbReference>
<name>A0A8G2BWJ6_9BACT</name>
<dbReference type="InterPro" id="IPR050463">
    <property type="entry name" value="Gfo/Idh/MocA_oxidrdct_glycsds"/>
</dbReference>
<dbReference type="SUPFAM" id="SSF51735">
    <property type="entry name" value="NAD(P)-binding Rossmann-fold domains"/>
    <property type="match status" value="1"/>
</dbReference>
<keyword evidence="4" id="KW-1185">Reference proteome</keyword>
<evidence type="ECO:0000313" key="4">
    <source>
        <dbReference type="Proteomes" id="UP000236725"/>
    </source>
</evidence>
<sequence>MAEDVNKTPAQEQQPDKGRRDALKTLATVPVLGALAYGVYQKRKDALRGRNISDVFQVSGDNASYLEPVKDGKQIRLGMIGFGIRGKDLMRAAGFAEPSWIDKVIEFHKQNKKDTNYEQYMLQDDLNVVVNGVCDIFDKYAEAAQLAASNINREGSNGKFGGAVPKRYRTYQELLAADDIDAVIIATPDHWHSTMAIEAARAGKHVYVEKPLSWTVPETYMVRQAVKESGIVFQLGHQGRQTDCYQKAEEIIGKGLLGKVNLIEVCTNRNSPNGAWVYDIIEGASPDTIDWKQFEGNPDRVKEYMDYMTKNGLERYIGPEERDKFSLERFFRWRCWWDYSTGLSGDLLTHEYDAVNQIMHVGIPHSATSSGGVYFFKDGRTVPDVLQTVFEWPDKDLSMLYSATLASARGRGKVFMGHDASMEVSNMLAITVDPDSTRYADKISQGIIPTDTPFYTYVPGQNSTDSVTSPTELYFAKRGLLYTYVNGRRYDTSHLHIREWLECIRQGKTPSCNIDRAFEEAMTAHMGTRAYLEGRTMYWDKDKEEIVRGEKA</sequence>
<dbReference type="Gene3D" id="3.30.360.10">
    <property type="entry name" value="Dihydrodipicolinate Reductase, domain 2"/>
    <property type="match status" value="1"/>
</dbReference>
<accession>A0A8G2BWJ6</accession>
<dbReference type="SUPFAM" id="SSF55347">
    <property type="entry name" value="Glyceraldehyde-3-phosphate dehydrogenase-like, C-terminal domain"/>
    <property type="match status" value="1"/>
</dbReference>